<dbReference type="InterPro" id="IPR012338">
    <property type="entry name" value="Beta-lactam/transpept-like"/>
</dbReference>
<dbReference type="PANTHER" id="PTHR46825:SF9">
    <property type="entry name" value="BETA-LACTAMASE-RELATED DOMAIN-CONTAINING PROTEIN"/>
    <property type="match status" value="1"/>
</dbReference>
<dbReference type="Gene3D" id="3.40.710.10">
    <property type="entry name" value="DD-peptidase/beta-lactamase superfamily"/>
    <property type="match status" value="2"/>
</dbReference>
<dbReference type="SUPFAM" id="SSF56601">
    <property type="entry name" value="beta-lactamase/transpeptidase-like"/>
    <property type="match status" value="1"/>
</dbReference>
<dbReference type="InterPro" id="IPR001466">
    <property type="entry name" value="Beta-lactam-related"/>
</dbReference>
<keyword evidence="3" id="KW-1185">Reference proteome</keyword>
<name>A0A930YWJ4_9FLAO</name>
<accession>A0A930YWJ4</accession>
<comment type="caution">
    <text evidence="2">The sequence shown here is derived from an EMBL/GenBank/DDBJ whole genome shotgun (WGS) entry which is preliminary data.</text>
</comment>
<proteinExistence type="predicted"/>
<organism evidence="2 3">
    <name type="scientific">Planobacterium oryzisoli</name>
    <dbReference type="NCBI Taxonomy" id="2771435"/>
    <lineage>
        <taxon>Bacteria</taxon>
        <taxon>Pseudomonadati</taxon>
        <taxon>Bacteroidota</taxon>
        <taxon>Flavobacteriia</taxon>
        <taxon>Flavobacteriales</taxon>
        <taxon>Weeksellaceae</taxon>
        <taxon>Chryseobacterium group</taxon>
        <taxon>Chryseobacterium</taxon>
    </lineage>
</organism>
<reference evidence="2" key="1">
    <citation type="submission" date="2020-11" db="EMBL/GenBank/DDBJ databases">
        <title>Genome seq and assembly of Planobacterium sp.</title>
        <authorList>
            <person name="Chhetri G."/>
        </authorList>
    </citation>
    <scope>NUCLEOTIDE SEQUENCE</scope>
    <source>
        <strain evidence="2">GCR5</strain>
    </source>
</reference>
<feature type="domain" description="Beta-lactamase-related" evidence="1">
    <location>
        <begin position="9"/>
        <end position="273"/>
    </location>
</feature>
<gene>
    <name evidence="2" type="ORF">IC612_07990</name>
</gene>
<dbReference type="AlphaFoldDB" id="A0A930YWJ4"/>
<evidence type="ECO:0000259" key="1">
    <source>
        <dbReference type="Pfam" id="PF00144"/>
    </source>
</evidence>
<dbReference type="Proteomes" id="UP000694480">
    <property type="component" value="Unassembled WGS sequence"/>
</dbReference>
<evidence type="ECO:0000313" key="3">
    <source>
        <dbReference type="Proteomes" id="UP000694480"/>
    </source>
</evidence>
<dbReference type="PANTHER" id="PTHR46825">
    <property type="entry name" value="D-ALANYL-D-ALANINE-CARBOXYPEPTIDASE/ENDOPEPTIDASE AMPH"/>
    <property type="match status" value="1"/>
</dbReference>
<dbReference type="InterPro" id="IPR050491">
    <property type="entry name" value="AmpC-like"/>
</dbReference>
<protein>
    <submittedName>
        <fullName evidence="2">Beta-lactamase family protein</fullName>
    </submittedName>
</protein>
<evidence type="ECO:0000313" key="2">
    <source>
        <dbReference type="EMBL" id="MBF5027737.1"/>
    </source>
</evidence>
<dbReference type="Pfam" id="PF00144">
    <property type="entry name" value="Beta-lactamase"/>
    <property type="match status" value="1"/>
</dbReference>
<sequence>MSVENWEQYVFEGGYCNFTKLNPITENTHFSIASISKQFTAVLLLKLSEQGEINLTDSLARYVLDTPSVYNNINLHKLLTHTSGLGLSSEPGVAPTYHYSNKGYNFLQEVLEKTTGMPYQQYLSKTVRQLGLKNTSTARDPLPEQFASAYTRTLHDTTKVPEMPQRIERIGISIAAGGIISTAKDLHNWNYHLYSGKILSKDNIAKMTTPYAYFSHYILGEVGYGYGIMIQEKPVVAYMHTGYVRGAPSLLIYYPAHKLSVAILSNIANEAEGKKAIFNTHSQTKNILDRYLVQLQTSTSDTKN</sequence>
<dbReference type="EMBL" id="JADKYY010000009">
    <property type="protein sequence ID" value="MBF5027737.1"/>
    <property type="molecule type" value="Genomic_DNA"/>
</dbReference>